<sequence length="102" mass="11341">MMRSRPGPELFALANPSLTRRLCAEHESGFTQAEEVYDPAQNRTRVCMLGVPVCLVMTAVSPTWILSTVRNSEPNGDFHHAVCHFSTISIILQSSAVKLREQ</sequence>
<protein>
    <submittedName>
        <fullName evidence="1">Uncharacterized protein</fullName>
    </submittedName>
</protein>
<keyword evidence="2" id="KW-1185">Reference proteome</keyword>
<evidence type="ECO:0000313" key="2">
    <source>
        <dbReference type="Proteomes" id="UP000298138"/>
    </source>
</evidence>
<accession>A0A4S2MP52</accession>
<evidence type="ECO:0000313" key="1">
    <source>
        <dbReference type="EMBL" id="TGZ78930.1"/>
    </source>
</evidence>
<gene>
    <name evidence="1" type="ORF">EX30DRAFT_124633</name>
</gene>
<name>A0A4S2MP52_9PEZI</name>
<reference evidence="1 2" key="1">
    <citation type="submission" date="2019-04" db="EMBL/GenBank/DDBJ databases">
        <title>Comparative genomics and transcriptomics to analyze fruiting body development in filamentous ascomycetes.</title>
        <authorList>
            <consortium name="DOE Joint Genome Institute"/>
            <person name="Lutkenhaus R."/>
            <person name="Traeger S."/>
            <person name="Breuer J."/>
            <person name="Kuo A."/>
            <person name="Lipzen A."/>
            <person name="Pangilinan J."/>
            <person name="Dilworth D."/>
            <person name="Sandor L."/>
            <person name="Poggeler S."/>
            <person name="Barry K."/>
            <person name="Grigoriev I.V."/>
            <person name="Nowrousian M."/>
        </authorList>
    </citation>
    <scope>NUCLEOTIDE SEQUENCE [LARGE SCALE GENOMIC DNA]</scope>
    <source>
        <strain evidence="1 2">CBS 389.68</strain>
    </source>
</reference>
<proteinExistence type="predicted"/>
<dbReference type="Proteomes" id="UP000298138">
    <property type="component" value="Unassembled WGS sequence"/>
</dbReference>
<dbReference type="EMBL" id="ML220136">
    <property type="protein sequence ID" value="TGZ78930.1"/>
    <property type="molecule type" value="Genomic_DNA"/>
</dbReference>
<dbReference type="InParanoid" id="A0A4S2MP52"/>
<organism evidence="1 2">
    <name type="scientific">Ascodesmis nigricans</name>
    <dbReference type="NCBI Taxonomy" id="341454"/>
    <lineage>
        <taxon>Eukaryota</taxon>
        <taxon>Fungi</taxon>
        <taxon>Dikarya</taxon>
        <taxon>Ascomycota</taxon>
        <taxon>Pezizomycotina</taxon>
        <taxon>Pezizomycetes</taxon>
        <taxon>Pezizales</taxon>
        <taxon>Ascodesmidaceae</taxon>
        <taxon>Ascodesmis</taxon>
    </lineage>
</organism>
<dbReference type="AlphaFoldDB" id="A0A4S2MP52"/>